<organism evidence="1 2">
    <name type="scientific">[Bacillus] enclensis</name>
    <dbReference type="NCBI Taxonomy" id="1402860"/>
    <lineage>
        <taxon>Bacteria</taxon>
        <taxon>Bacillati</taxon>
        <taxon>Bacillota</taxon>
        <taxon>Bacilli</taxon>
        <taxon>Bacillales</taxon>
        <taxon>Bacillaceae</taxon>
        <taxon>Rossellomorea</taxon>
    </lineage>
</organism>
<dbReference type="Proteomes" id="UP000181997">
    <property type="component" value="Unassembled WGS sequence"/>
</dbReference>
<accession>A0A0V8HHH5</accession>
<evidence type="ECO:0000313" key="2">
    <source>
        <dbReference type="Proteomes" id="UP000181997"/>
    </source>
</evidence>
<dbReference type="OrthoDB" id="2913911at2"/>
<name>A0A0V8HHH5_9BACI</name>
<evidence type="ECO:0000313" key="1">
    <source>
        <dbReference type="EMBL" id="SCB98772.1"/>
    </source>
</evidence>
<reference evidence="2" key="1">
    <citation type="submission" date="2016-08" db="EMBL/GenBank/DDBJ databases">
        <authorList>
            <person name="Varghese N."/>
            <person name="Submissions Spin"/>
        </authorList>
    </citation>
    <scope>NUCLEOTIDE SEQUENCE [LARGE SCALE GENOMIC DNA]</scope>
    <source>
        <strain evidence="2">SGD-1123</strain>
    </source>
</reference>
<keyword evidence="2" id="KW-1185">Reference proteome</keyword>
<proteinExistence type="predicted"/>
<sequence length="62" mass="7503">MLHQESKTNHLNSPELKKDFYIQQLLRIGVYKYFGKQLYELSMSELQDVYIEYYVSDHNLIS</sequence>
<gene>
    <name evidence="1" type="ORF">GA0061094_1667</name>
</gene>
<dbReference type="InterPro" id="IPR025072">
    <property type="entry name" value="Fur_reg_FbpA"/>
</dbReference>
<dbReference type="RefSeq" id="WP_032089322.1">
    <property type="nucleotide sequence ID" value="NZ_FMAU01000002.1"/>
</dbReference>
<dbReference type="Pfam" id="PF13076">
    <property type="entry name" value="Fur_reg_FbpA"/>
    <property type="match status" value="1"/>
</dbReference>
<dbReference type="EMBL" id="FMAU01000002">
    <property type="protein sequence ID" value="SCB98772.1"/>
    <property type="molecule type" value="Genomic_DNA"/>
</dbReference>
<protein>
    <submittedName>
        <fullName evidence="1">Fur-regulated basic protein A</fullName>
    </submittedName>
</protein>
<dbReference type="AlphaFoldDB" id="A0A0V8HHH5"/>